<dbReference type="InterPro" id="IPR050476">
    <property type="entry name" value="Insect_CytP450_Detox"/>
</dbReference>
<keyword evidence="6" id="KW-0408">Iron</keyword>
<dbReference type="GO" id="GO:0020037">
    <property type="term" value="F:heme binding"/>
    <property type="evidence" value="ECO:0007669"/>
    <property type="project" value="InterPro"/>
</dbReference>
<dbReference type="GO" id="GO:0004497">
    <property type="term" value="F:monooxygenase activity"/>
    <property type="evidence" value="ECO:0007669"/>
    <property type="project" value="UniProtKB-KW"/>
</dbReference>
<comment type="cofactor">
    <cofactor evidence="1">
        <name>heme</name>
        <dbReference type="ChEBI" id="CHEBI:30413"/>
    </cofactor>
</comment>
<evidence type="ECO:0000256" key="5">
    <source>
        <dbReference type="ARBA" id="ARBA00023002"/>
    </source>
</evidence>
<dbReference type="Gene3D" id="1.10.630.10">
    <property type="entry name" value="Cytochrome P450"/>
    <property type="match status" value="1"/>
</dbReference>
<reference evidence="9" key="1">
    <citation type="submission" date="2022-10" db="EMBL/GenBank/DDBJ databases">
        <title>Genome assembly of Pristionchus species.</title>
        <authorList>
            <person name="Yoshida K."/>
            <person name="Sommer R.J."/>
        </authorList>
    </citation>
    <scope>NUCLEOTIDE SEQUENCE [LARGE SCALE GENOMIC DNA]</scope>
    <source>
        <strain evidence="9">RS5460</strain>
    </source>
</reference>
<name>A0AAN5C642_9BILA</name>
<evidence type="ECO:0008006" key="10">
    <source>
        <dbReference type="Google" id="ProtNLM"/>
    </source>
</evidence>
<proteinExistence type="inferred from homology"/>
<dbReference type="GO" id="GO:0016705">
    <property type="term" value="F:oxidoreductase activity, acting on paired donors, with incorporation or reduction of molecular oxygen"/>
    <property type="evidence" value="ECO:0007669"/>
    <property type="project" value="InterPro"/>
</dbReference>
<keyword evidence="9" id="KW-1185">Reference proteome</keyword>
<dbReference type="PANTHER" id="PTHR24292">
    <property type="entry name" value="CYTOCHROME P450"/>
    <property type="match status" value="1"/>
</dbReference>
<evidence type="ECO:0000256" key="1">
    <source>
        <dbReference type="ARBA" id="ARBA00001971"/>
    </source>
</evidence>
<keyword evidence="4" id="KW-0479">Metal-binding</keyword>
<dbReference type="InterPro" id="IPR002402">
    <property type="entry name" value="Cyt_P450_E_grp-II"/>
</dbReference>
<evidence type="ECO:0000256" key="2">
    <source>
        <dbReference type="ARBA" id="ARBA00010617"/>
    </source>
</evidence>
<dbReference type="Proteomes" id="UP001328107">
    <property type="component" value="Unassembled WGS sequence"/>
</dbReference>
<dbReference type="AlphaFoldDB" id="A0AAN5C642"/>
<evidence type="ECO:0000256" key="4">
    <source>
        <dbReference type="ARBA" id="ARBA00022723"/>
    </source>
</evidence>
<evidence type="ECO:0000313" key="9">
    <source>
        <dbReference type="Proteomes" id="UP001328107"/>
    </source>
</evidence>
<comment type="caution">
    <text evidence="8">The sequence shown here is derived from an EMBL/GenBank/DDBJ whole genome shotgun (WGS) entry which is preliminary data.</text>
</comment>
<comment type="similarity">
    <text evidence="2">Belongs to the cytochrome P450 family.</text>
</comment>
<dbReference type="EMBL" id="BTRK01000002">
    <property type="protein sequence ID" value="GMR38898.1"/>
    <property type="molecule type" value="Genomic_DNA"/>
</dbReference>
<evidence type="ECO:0000256" key="3">
    <source>
        <dbReference type="ARBA" id="ARBA00022617"/>
    </source>
</evidence>
<protein>
    <recommendedName>
        <fullName evidence="10">Cytochrome P450</fullName>
    </recommendedName>
</protein>
<dbReference type="Pfam" id="PF00067">
    <property type="entry name" value="p450"/>
    <property type="match status" value="1"/>
</dbReference>
<evidence type="ECO:0000313" key="8">
    <source>
        <dbReference type="EMBL" id="GMR38898.1"/>
    </source>
</evidence>
<sequence>KGVEATPYIYPDLAKVYGSTYGFYLGSNLEIITIDPDIIKEVFISQFGNFFARKAISLQMVYPFVDGLLQVDHKGTLGAGWKEMRSVISAIFTSGKMKKMHLMFHDQLDNLVEELRAKSRVNGGKMDIYAEYQAMTMDMIARCALGQNISCIKASGNVNNVVILAQSRHI</sequence>
<dbReference type="InterPro" id="IPR001128">
    <property type="entry name" value="Cyt_P450"/>
</dbReference>
<organism evidence="8 9">
    <name type="scientific">Pristionchus mayeri</name>
    <dbReference type="NCBI Taxonomy" id="1317129"/>
    <lineage>
        <taxon>Eukaryota</taxon>
        <taxon>Metazoa</taxon>
        <taxon>Ecdysozoa</taxon>
        <taxon>Nematoda</taxon>
        <taxon>Chromadorea</taxon>
        <taxon>Rhabditida</taxon>
        <taxon>Rhabditina</taxon>
        <taxon>Diplogasteromorpha</taxon>
        <taxon>Diplogasteroidea</taxon>
        <taxon>Neodiplogasteridae</taxon>
        <taxon>Pristionchus</taxon>
    </lineage>
</organism>
<dbReference type="PANTHER" id="PTHR24292:SF102">
    <property type="entry name" value="CYTOCHROME P450 FAMILY-RELATED"/>
    <property type="match status" value="1"/>
</dbReference>
<keyword evidence="7" id="KW-0503">Monooxygenase</keyword>
<evidence type="ECO:0000256" key="6">
    <source>
        <dbReference type="ARBA" id="ARBA00023004"/>
    </source>
</evidence>
<dbReference type="GO" id="GO:0005506">
    <property type="term" value="F:iron ion binding"/>
    <property type="evidence" value="ECO:0007669"/>
    <property type="project" value="InterPro"/>
</dbReference>
<keyword evidence="3" id="KW-0349">Heme</keyword>
<gene>
    <name evidence="8" type="ORF">PMAYCL1PPCAC_09093</name>
</gene>
<dbReference type="SUPFAM" id="SSF48264">
    <property type="entry name" value="Cytochrome P450"/>
    <property type="match status" value="1"/>
</dbReference>
<feature type="non-terminal residue" evidence="8">
    <location>
        <position position="1"/>
    </location>
</feature>
<accession>A0AAN5C642</accession>
<keyword evidence="5" id="KW-0560">Oxidoreductase</keyword>
<dbReference type="PRINTS" id="PR00464">
    <property type="entry name" value="EP450II"/>
</dbReference>
<evidence type="ECO:0000256" key="7">
    <source>
        <dbReference type="ARBA" id="ARBA00023033"/>
    </source>
</evidence>
<dbReference type="InterPro" id="IPR036396">
    <property type="entry name" value="Cyt_P450_sf"/>
</dbReference>